<dbReference type="InParanoid" id="G0QYS7"/>
<gene>
    <name evidence="1" type="ORF">IMG5_151870</name>
</gene>
<sequence length="95" mass="11651">MYKHLIQLYDLENDIDENDFNRMIQDPELYGMVWEDFLIMTENIEELLIETEYDQKDIDRSVNELKETWDQWLQDQAQLNKSVFEDSEQQIKTEL</sequence>
<evidence type="ECO:0000313" key="2">
    <source>
        <dbReference type="Proteomes" id="UP000008983"/>
    </source>
</evidence>
<evidence type="ECO:0000313" key="1">
    <source>
        <dbReference type="EMBL" id="EGR29638.1"/>
    </source>
</evidence>
<dbReference type="Proteomes" id="UP000008983">
    <property type="component" value="Unassembled WGS sequence"/>
</dbReference>
<protein>
    <submittedName>
        <fullName evidence="1">Uncharacterized protein</fullName>
    </submittedName>
</protein>
<dbReference type="EMBL" id="GL984125">
    <property type="protein sequence ID" value="EGR29638.1"/>
    <property type="molecule type" value="Genomic_DNA"/>
</dbReference>
<keyword evidence="2" id="KW-1185">Reference proteome</keyword>
<dbReference type="GeneID" id="14905742"/>
<dbReference type="eggNOG" id="ENOG502R2SR">
    <property type="taxonomic scope" value="Eukaryota"/>
</dbReference>
<dbReference type="OrthoDB" id="10544032at2759"/>
<organism evidence="1 2">
    <name type="scientific">Ichthyophthirius multifiliis</name>
    <name type="common">White spot disease agent</name>
    <name type="synonym">Ich</name>
    <dbReference type="NCBI Taxonomy" id="5932"/>
    <lineage>
        <taxon>Eukaryota</taxon>
        <taxon>Sar</taxon>
        <taxon>Alveolata</taxon>
        <taxon>Ciliophora</taxon>
        <taxon>Intramacronucleata</taxon>
        <taxon>Oligohymenophorea</taxon>
        <taxon>Hymenostomatida</taxon>
        <taxon>Ophryoglenina</taxon>
        <taxon>Ichthyophthirius</taxon>
    </lineage>
</organism>
<accession>G0QYS7</accession>
<reference evidence="1 2" key="1">
    <citation type="submission" date="2011-07" db="EMBL/GenBank/DDBJ databases">
        <authorList>
            <person name="Coyne R."/>
            <person name="Brami D."/>
            <person name="Johnson J."/>
            <person name="Hostetler J."/>
            <person name="Hannick L."/>
            <person name="Clark T."/>
            <person name="Cassidy-Hanley D."/>
            <person name="Inman J."/>
        </authorList>
    </citation>
    <scope>NUCLEOTIDE SEQUENCE [LARGE SCALE GENOMIC DNA]</scope>
    <source>
        <strain evidence="1 2">G5</strain>
    </source>
</reference>
<dbReference type="AlphaFoldDB" id="G0QYS7"/>
<proteinExistence type="predicted"/>
<dbReference type="RefSeq" id="XP_004030874.1">
    <property type="nucleotide sequence ID" value="XM_004030826.1"/>
</dbReference>
<name>G0QYS7_ICHMU</name>